<dbReference type="Pfam" id="PF00364">
    <property type="entry name" value="Biotin_lipoyl"/>
    <property type="match status" value="1"/>
</dbReference>
<evidence type="ECO:0000256" key="7">
    <source>
        <dbReference type="ARBA" id="ARBA00023267"/>
    </source>
</evidence>
<name>A0ABR9KIR1_9ACTN</name>
<evidence type="ECO:0000313" key="11">
    <source>
        <dbReference type="Proteomes" id="UP000661607"/>
    </source>
</evidence>
<keyword evidence="4 8" id="KW-0276">Fatty acid metabolism</keyword>
<dbReference type="Proteomes" id="UP000661607">
    <property type="component" value="Unassembled WGS sequence"/>
</dbReference>
<comment type="caution">
    <text evidence="10">The sequence shown here is derived from an EMBL/GenBank/DDBJ whole genome shotgun (WGS) entry which is preliminary data.</text>
</comment>
<dbReference type="EMBL" id="JADBEF010000001">
    <property type="protein sequence ID" value="MBE1561850.1"/>
    <property type="molecule type" value="Genomic_DNA"/>
</dbReference>
<sequence>MEETSEAGSHALIGELCRRAVELIGADGARGTGVRRVRLQVGDSSVELEWPETVAVGAPAATLPLAAPLGEVAPEADDLHHVCAPTVGTFYRAPEPGAPPFVGVGDTVEKGQQVGIVEAMKLMNPIEADRPGQVVELLVPDGTPVEYGQSLLAIAPLDAP</sequence>
<evidence type="ECO:0000313" key="10">
    <source>
        <dbReference type="EMBL" id="MBE1561850.1"/>
    </source>
</evidence>
<dbReference type="InterPro" id="IPR050709">
    <property type="entry name" value="Biotin_Carboxyl_Carrier/Decarb"/>
</dbReference>
<dbReference type="Gene3D" id="2.40.50.100">
    <property type="match status" value="1"/>
</dbReference>
<comment type="pathway">
    <text evidence="1 8">Lipid metabolism; fatty acid biosynthesis.</text>
</comment>
<evidence type="ECO:0000256" key="6">
    <source>
        <dbReference type="ARBA" id="ARBA00023160"/>
    </source>
</evidence>
<evidence type="ECO:0000256" key="3">
    <source>
        <dbReference type="ARBA" id="ARBA00022516"/>
    </source>
</evidence>
<dbReference type="PROSITE" id="PS00188">
    <property type="entry name" value="BIOTIN"/>
    <property type="match status" value="1"/>
</dbReference>
<feature type="domain" description="Lipoyl-binding" evidence="9">
    <location>
        <begin position="79"/>
        <end position="155"/>
    </location>
</feature>
<protein>
    <recommendedName>
        <fullName evidence="2 8">Biotin carboxyl carrier protein of acetyl-CoA carboxylase</fullName>
    </recommendedName>
</protein>
<keyword evidence="6 8" id="KW-0275">Fatty acid biosynthesis</keyword>
<dbReference type="RefSeq" id="WP_318781895.1">
    <property type="nucleotide sequence ID" value="NZ_BAAASY010000011.1"/>
</dbReference>
<evidence type="ECO:0000256" key="1">
    <source>
        <dbReference type="ARBA" id="ARBA00005194"/>
    </source>
</evidence>
<keyword evidence="11" id="KW-1185">Reference proteome</keyword>
<dbReference type="NCBIfam" id="TIGR00531">
    <property type="entry name" value="BCCP"/>
    <property type="match status" value="1"/>
</dbReference>
<dbReference type="InterPro" id="IPR000089">
    <property type="entry name" value="Biotin_lipoyl"/>
</dbReference>
<dbReference type="InterPro" id="IPR001249">
    <property type="entry name" value="AcCoA_biotinCC"/>
</dbReference>
<reference evidence="10 11" key="1">
    <citation type="submission" date="2020-10" db="EMBL/GenBank/DDBJ databases">
        <title>Sequencing the genomes of 1000 actinobacteria strains.</title>
        <authorList>
            <person name="Klenk H.-P."/>
        </authorList>
    </citation>
    <scope>NUCLEOTIDE SEQUENCE [LARGE SCALE GENOMIC DNA]</scope>
    <source>
        <strain evidence="10 11">DSM 43748</strain>
    </source>
</reference>
<dbReference type="SUPFAM" id="SSF51230">
    <property type="entry name" value="Single hybrid motif"/>
    <property type="match status" value="1"/>
</dbReference>
<dbReference type="PANTHER" id="PTHR45266:SF3">
    <property type="entry name" value="OXALOACETATE DECARBOXYLASE ALPHA CHAIN"/>
    <property type="match status" value="1"/>
</dbReference>
<evidence type="ECO:0000259" key="9">
    <source>
        <dbReference type="PROSITE" id="PS50968"/>
    </source>
</evidence>
<keyword evidence="7 8" id="KW-0092">Biotin</keyword>
<dbReference type="PROSITE" id="PS50968">
    <property type="entry name" value="BIOTINYL_LIPOYL"/>
    <property type="match status" value="1"/>
</dbReference>
<dbReference type="CDD" id="cd06850">
    <property type="entry name" value="biotinyl_domain"/>
    <property type="match status" value="1"/>
</dbReference>
<evidence type="ECO:0000256" key="2">
    <source>
        <dbReference type="ARBA" id="ARBA00017562"/>
    </source>
</evidence>
<dbReference type="PANTHER" id="PTHR45266">
    <property type="entry name" value="OXALOACETATE DECARBOXYLASE ALPHA CHAIN"/>
    <property type="match status" value="1"/>
</dbReference>
<dbReference type="InterPro" id="IPR001882">
    <property type="entry name" value="Biotin_BS"/>
</dbReference>
<accession>A0ABR9KIR1</accession>
<dbReference type="InterPro" id="IPR011053">
    <property type="entry name" value="Single_hybrid_motif"/>
</dbReference>
<evidence type="ECO:0000256" key="5">
    <source>
        <dbReference type="ARBA" id="ARBA00023098"/>
    </source>
</evidence>
<keyword evidence="3 8" id="KW-0444">Lipid biosynthesis</keyword>
<evidence type="ECO:0000256" key="4">
    <source>
        <dbReference type="ARBA" id="ARBA00022832"/>
    </source>
</evidence>
<proteinExistence type="predicted"/>
<organism evidence="10 11">
    <name type="scientific">Nonomuraea africana</name>
    <dbReference type="NCBI Taxonomy" id="46171"/>
    <lineage>
        <taxon>Bacteria</taxon>
        <taxon>Bacillati</taxon>
        <taxon>Actinomycetota</taxon>
        <taxon>Actinomycetes</taxon>
        <taxon>Streptosporangiales</taxon>
        <taxon>Streptosporangiaceae</taxon>
        <taxon>Nonomuraea</taxon>
    </lineage>
</organism>
<comment type="function">
    <text evidence="8">This protein is a component of the acetyl coenzyme A carboxylase complex; first, biotin carboxylase catalyzes the carboxylation of the carrier protein and then the transcarboxylase transfers the carboxyl group to form malonyl-CoA.</text>
</comment>
<evidence type="ECO:0000256" key="8">
    <source>
        <dbReference type="RuleBase" id="RU364072"/>
    </source>
</evidence>
<gene>
    <name evidence="10" type="ORF">H4W81_004629</name>
</gene>
<dbReference type="PRINTS" id="PR01071">
    <property type="entry name" value="ACOABIOTINCC"/>
</dbReference>
<keyword evidence="5 8" id="KW-0443">Lipid metabolism</keyword>